<dbReference type="InterPro" id="IPR039426">
    <property type="entry name" value="TonB-dep_rcpt-like"/>
</dbReference>
<keyword evidence="2 8" id="KW-0813">Transport</keyword>
<protein>
    <submittedName>
        <fullName evidence="13">SusC/RagA family TonB-linked outer membrane protein</fullName>
    </submittedName>
</protein>
<dbReference type="Pfam" id="PF07715">
    <property type="entry name" value="Plug"/>
    <property type="match status" value="1"/>
</dbReference>
<evidence type="ECO:0000256" key="10">
    <source>
        <dbReference type="SAM" id="SignalP"/>
    </source>
</evidence>
<evidence type="ECO:0000256" key="1">
    <source>
        <dbReference type="ARBA" id="ARBA00004571"/>
    </source>
</evidence>
<dbReference type="InterPro" id="IPR008969">
    <property type="entry name" value="CarboxyPept-like_regulatory"/>
</dbReference>
<dbReference type="NCBIfam" id="TIGR04057">
    <property type="entry name" value="SusC_RagA_signa"/>
    <property type="match status" value="1"/>
</dbReference>
<feature type="signal peptide" evidence="10">
    <location>
        <begin position="1"/>
        <end position="23"/>
    </location>
</feature>
<dbReference type="PROSITE" id="PS52016">
    <property type="entry name" value="TONB_DEPENDENT_REC_3"/>
    <property type="match status" value="1"/>
</dbReference>
<reference evidence="14" key="1">
    <citation type="submission" date="2016-04" db="EMBL/GenBank/DDBJ databases">
        <authorList>
            <person name="Chen L."/>
            <person name="Zhuang W."/>
            <person name="Wang G."/>
        </authorList>
    </citation>
    <scope>NUCLEOTIDE SEQUENCE [LARGE SCALE GENOMIC DNA]</scope>
    <source>
        <strain evidence="14">208</strain>
    </source>
</reference>
<dbReference type="STRING" id="550983.A4R26_26685"/>
<feature type="chain" id="PRO_5013139437" evidence="10">
    <location>
        <begin position="24"/>
        <end position="1021"/>
    </location>
</feature>
<comment type="subcellular location">
    <subcellularLocation>
        <location evidence="1 8">Cell outer membrane</location>
        <topology evidence="1 8">Multi-pass membrane protein</topology>
    </subcellularLocation>
</comment>
<evidence type="ECO:0000259" key="12">
    <source>
        <dbReference type="Pfam" id="PF07715"/>
    </source>
</evidence>
<accession>A0A1V9FCZ4</accession>
<evidence type="ECO:0000256" key="7">
    <source>
        <dbReference type="ARBA" id="ARBA00023237"/>
    </source>
</evidence>
<organism evidence="13 14">
    <name type="scientific">Niastella populi</name>
    <dbReference type="NCBI Taxonomy" id="550983"/>
    <lineage>
        <taxon>Bacteria</taxon>
        <taxon>Pseudomonadati</taxon>
        <taxon>Bacteroidota</taxon>
        <taxon>Chitinophagia</taxon>
        <taxon>Chitinophagales</taxon>
        <taxon>Chitinophagaceae</taxon>
        <taxon>Niastella</taxon>
    </lineage>
</organism>
<dbReference type="SUPFAM" id="SSF56935">
    <property type="entry name" value="Porins"/>
    <property type="match status" value="1"/>
</dbReference>
<dbReference type="AlphaFoldDB" id="A0A1V9FCZ4"/>
<comment type="caution">
    <text evidence="13">The sequence shown here is derived from an EMBL/GenBank/DDBJ whole genome shotgun (WGS) entry which is preliminary data.</text>
</comment>
<comment type="similarity">
    <text evidence="8 9">Belongs to the TonB-dependent receptor family.</text>
</comment>
<dbReference type="Pfam" id="PF00593">
    <property type="entry name" value="TonB_dep_Rec_b-barrel"/>
    <property type="match status" value="1"/>
</dbReference>
<dbReference type="EMBL" id="LWBP01000203">
    <property type="protein sequence ID" value="OQP56234.1"/>
    <property type="molecule type" value="Genomic_DNA"/>
</dbReference>
<name>A0A1V9FCZ4_9BACT</name>
<evidence type="ECO:0000256" key="6">
    <source>
        <dbReference type="ARBA" id="ARBA00023136"/>
    </source>
</evidence>
<evidence type="ECO:0000256" key="4">
    <source>
        <dbReference type="ARBA" id="ARBA00022692"/>
    </source>
</evidence>
<dbReference type="OrthoDB" id="609136at2"/>
<dbReference type="InterPro" id="IPR012910">
    <property type="entry name" value="Plug_dom"/>
</dbReference>
<dbReference type="NCBIfam" id="TIGR04056">
    <property type="entry name" value="OMP_RagA_SusC"/>
    <property type="match status" value="1"/>
</dbReference>
<dbReference type="Gene3D" id="2.60.40.1120">
    <property type="entry name" value="Carboxypeptidase-like, regulatory domain"/>
    <property type="match status" value="1"/>
</dbReference>
<dbReference type="Gene3D" id="2.40.170.20">
    <property type="entry name" value="TonB-dependent receptor, beta-barrel domain"/>
    <property type="match status" value="1"/>
</dbReference>
<evidence type="ECO:0000313" key="14">
    <source>
        <dbReference type="Proteomes" id="UP000192276"/>
    </source>
</evidence>
<evidence type="ECO:0000256" key="3">
    <source>
        <dbReference type="ARBA" id="ARBA00022452"/>
    </source>
</evidence>
<dbReference type="InterPro" id="IPR037066">
    <property type="entry name" value="Plug_dom_sf"/>
</dbReference>
<proteinExistence type="inferred from homology"/>
<dbReference type="Proteomes" id="UP000192276">
    <property type="component" value="Unassembled WGS sequence"/>
</dbReference>
<keyword evidence="3 8" id="KW-1134">Transmembrane beta strand</keyword>
<gene>
    <name evidence="13" type="ORF">A4R26_26685</name>
</gene>
<evidence type="ECO:0000256" key="2">
    <source>
        <dbReference type="ARBA" id="ARBA00022448"/>
    </source>
</evidence>
<evidence type="ECO:0000256" key="9">
    <source>
        <dbReference type="RuleBase" id="RU003357"/>
    </source>
</evidence>
<keyword evidence="4 8" id="KW-0812">Transmembrane</keyword>
<dbReference type="Gene3D" id="2.170.130.10">
    <property type="entry name" value="TonB-dependent receptor, plug domain"/>
    <property type="match status" value="1"/>
</dbReference>
<feature type="domain" description="TonB-dependent receptor-like beta-barrel" evidence="11">
    <location>
        <begin position="418"/>
        <end position="976"/>
    </location>
</feature>
<dbReference type="Pfam" id="PF13715">
    <property type="entry name" value="CarbopepD_reg_2"/>
    <property type="match status" value="1"/>
</dbReference>
<dbReference type="InterPro" id="IPR000531">
    <property type="entry name" value="Beta-barrel_TonB"/>
</dbReference>
<keyword evidence="7 8" id="KW-0998">Cell outer membrane</keyword>
<sequence length="1021" mass="111143">MQSKLLSIIAFTVTLFIHSGAWAQNKLVKGKVQDENGAPLPKASVLVKGSQTGTSSGDDGSFELSVPAKATLVISAIGYNKSEVKTGTQDFLTITLTADNRSLNEVVVTALGVKREKRNLTFSSQELKADELVRAKEPNVLNAMTGKVAGVQITSSSGTPGSSSRIVIRGVTSIIGNNEALIVVDGIPINNSETGAVNSGPGSNRLIDIDPSIIESMNVLKGAAATALYGSAGARGVVMITTKSGANSKKPAITLSQDLSFESGIFPEIQSKYAQGDRKEIGGVVYDNVYYDGDIDKASSSWGPLMDTLRVNGAPVQKRNQVKDFFQTGVTSNSTISFSGSNHAGSNYFASYSYFDQKGIVPTTSLKRHSVFTKFTTKLTDKITGTFQFNYANSRTNRMPEGYILESPIWTIYSAPVSWNPHPYVNPDGSQRVFRFSRNNPYWVLDNIYTKGTVNRFIPVITLTYSPFSWLNITERMGLDTYNEQVKYYEARGSAANLNGVVVDRVNTFRQYNHDLIIDAHKQFNKFNVQLLLGNNVLSTYSQNVEGRGVGLSITGGYDNVANASTQTYSEKNYLTRKTGFYAQANIEYNRFLNLALTGRYDGSSVLAKNNNFYPYGSAAAGFVFSELLSPNITNIINFGKLRVSYATVGNDNVNAYSLTTPYLSISSTNGNTIAGISFPFKEQNGFLLNQVLGNPFLKNELVSEFETGIELKALNNRIGAEISWFYKKVKDGLIPVTISPATGYNQTTINTARMQTKGIEILLNANPIRSGKFNWDLVFSFTKLNNKVLALRDDLKSVSVGFTQAIVGEPYGVKFGNRFARDSATGQLLINASGVPFTATQQGILGNISPDWLAGLTNNLSYGPFSLSFFFDMRKGGVTENNVDGYGYFYGTPKVTEDREVRVVQGISTVDGKANTVPVKGQDYWRAVSGVVESVIQDATYLKLRNVSIGYVLPSKLIEKTPLKSASLTLTGRNLWIHSPHFTGGDPETNSFGSSNGSLGIYSFSTPTARSFNISLKVGL</sequence>
<evidence type="ECO:0000313" key="13">
    <source>
        <dbReference type="EMBL" id="OQP56234.1"/>
    </source>
</evidence>
<dbReference type="InterPro" id="IPR023997">
    <property type="entry name" value="TonB-dep_OMP_SusC/RagA_CS"/>
</dbReference>
<dbReference type="InterPro" id="IPR036942">
    <property type="entry name" value="Beta-barrel_TonB_sf"/>
</dbReference>
<dbReference type="RefSeq" id="WP_081169109.1">
    <property type="nucleotide sequence ID" value="NZ_LWBP01000203.1"/>
</dbReference>
<evidence type="ECO:0000259" key="11">
    <source>
        <dbReference type="Pfam" id="PF00593"/>
    </source>
</evidence>
<dbReference type="InterPro" id="IPR023996">
    <property type="entry name" value="TonB-dep_OMP_SusC/RagA"/>
</dbReference>
<feature type="domain" description="TonB-dependent receptor plug" evidence="12">
    <location>
        <begin position="117"/>
        <end position="237"/>
    </location>
</feature>
<dbReference type="GO" id="GO:0009279">
    <property type="term" value="C:cell outer membrane"/>
    <property type="evidence" value="ECO:0007669"/>
    <property type="project" value="UniProtKB-SubCell"/>
</dbReference>
<keyword evidence="10" id="KW-0732">Signal</keyword>
<keyword evidence="6 8" id="KW-0472">Membrane</keyword>
<keyword evidence="14" id="KW-1185">Reference proteome</keyword>
<keyword evidence="5 9" id="KW-0798">TonB box</keyword>
<evidence type="ECO:0000256" key="8">
    <source>
        <dbReference type="PROSITE-ProRule" id="PRU01360"/>
    </source>
</evidence>
<dbReference type="SUPFAM" id="SSF49464">
    <property type="entry name" value="Carboxypeptidase regulatory domain-like"/>
    <property type="match status" value="1"/>
</dbReference>
<evidence type="ECO:0000256" key="5">
    <source>
        <dbReference type="ARBA" id="ARBA00023077"/>
    </source>
</evidence>